<comment type="caution">
    <text evidence="1">The sequence shown here is derived from an EMBL/GenBank/DDBJ whole genome shotgun (WGS) entry which is preliminary data.</text>
</comment>
<accession>A0A834ICW2</accession>
<reference evidence="1" key="1">
    <citation type="submission" date="2020-08" db="EMBL/GenBank/DDBJ databases">
        <title>Genome sequencing and assembly of the red palm weevil Rhynchophorus ferrugineus.</title>
        <authorList>
            <person name="Dias G.B."/>
            <person name="Bergman C.M."/>
            <person name="Manee M."/>
        </authorList>
    </citation>
    <scope>NUCLEOTIDE SEQUENCE</scope>
    <source>
        <strain evidence="1">AA-2017</strain>
        <tissue evidence="1">Whole larva</tissue>
    </source>
</reference>
<dbReference type="Proteomes" id="UP000625711">
    <property type="component" value="Unassembled WGS sequence"/>
</dbReference>
<organism evidence="1 2">
    <name type="scientific">Rhynchophorus ferrugineus</name>
    <name type="common">Red palm weevil</name>
    <name type="synonym">Curculio ferrugineus</name>
    <dbReference type="NCBI Taxonomy" id="354439"/>
    <lineage>
        <taxon>Eukaryota</taxon>
        <taxon>Metazoa</taxon>
        <taxon>Ecdysozoa</taxon>
        <taxon>Arthropoda</taxon>
        <taxon>Hexapoda</taxon>
        <taxon>Insecta</taxon>
        <taxon>Pterygota</taxon>
        <taxon>Neoptera</taxon>
        <taxon>Endopterygota</taxon>
        <taxon>Coleoptera</taxon>
        <taxon>Polyphaga</taxon>
        <taxon>Cucujiformia</taxon>
        <taxon>Curculionidae</taxon>
        <taxon>Dryophthorinae</taxon>
        <taxon>Rhynchophorus</taxon>
    </lineage>
</organism>
<name>A0A834ICW2_RHYFE</name>
<dbReference type="EMBL" id="JAACXV010005583">
    <property type="protein sequence ID" value="KAF7276772.1"/>
    <property type="molecule type" value="Genomic_DNA"/>
</dbReference>
<evidence type="ECO:0000313" key="2">
    <source>
        <dbReference type="Proteomes" id="UP000625711"/>
    </source>
</evidence>
<protein>
    <submittedName>
        <fullName evidence="1">Uncharacterized protein</fullName>
    </submittedName>
</protein>
<dbReference type="AlphaFoldDB" id="A0A834ICW2"/>
<keyword evidence="2" id="KW-1185">Reference proteome</keyword>
<gene>
    <name evidence="1" type="ORF">GWI33_009838</name>
</gene>
<proteinExistence type="predicted"/>
<sequence length="68" mass="7937">MSDEAHFLLSGHDNNVATEWYKDMIQNVLEIEEIQPQMLQDIMKNSLKKAESYIANRGDHLEDIIFQS</sequence>
<evidence type="ECO:0000313" key="1">
    <source>
        <dbReference type="EMBL" id="KAF7276772.1"/>
    </source>
</evidence>
<dbReference type="OrthoDB" id="8194107at2759"/>